<gene>
    <name evidence="1" type="ORF">JOC74_001628</name>
</gene>
<sequence>MKTTAKMIKVLEERGRYDTAEKNRTNLKRYEDILNTIKQGNIIFGRLERVKQKQGDLNG</sequence>
<proteinExistence type="predicted"/>
<name>A0ABS4CUX3_9BACI</name>
<reference evidence="1 2" key="1">
    <citation type="submission" date="2021-01" db="EMBL/GenBank/DDBJ databases">
        <title>Genomic Encyclopedia of Type Strains, Phase IV (KMG-IV): sequencing the most valuable type-strain genomes for metagenomic binning, comparative biology and taxonomic classification.</title>
        <authorList>
            <person name="Goeker M."/>
        </authorList>
    </citation>
    <scope>NUCLEOTIDE SEQUENCE [LARGE SCALE GENOMIC DNA]</scope>
    <source>
        <strain evidence="1 2">DSM 103394</strain>
    </source>
</reference>
<evidence type="ECO:0000313" key="1">
    <source>
        <dbReference type="EMBL" id="MBP1081135.1"/>
    </source>
</evidence>
<organism evidence="1 2">
    <name type="scientific">Bacillus capparidis</name>
    <dbReference type="NCBI Taxonomy" id="1840411"/>
    <lineage>
        <taxon>Bacteria</taxon>
        <taxon>Bacillati</taxon>
        <taxon>Bacillota</taxon>
        <taxon>Bacilli</taxon>
        <taxon>Bacillales</taxon>
        <taxon>Bacillaceae</taxon>
        <taxon>Bacillus</taxon>
    </lineage>
</organism>
<dbReference type="EMBL" id="JAFDST010000002">
    <property type="protein sequence ID" value="MBP1081135.1"/>
    <property type="molecule type" value="Genomic_DNA"/>
</dbReference>
<dbReference type="Proteomes" id="UP000674416">
    <property type="component" value="Unassembled WGS sequence"/>
</dbReference>
<keyword evidence="2" id="KW-1185">Reference proteome</keyword>
<comment type="caution">
    <text evidence="1">The sequence shown here is derived from an EMBL/GenBank/DDBJ whole genome shotgun (WGS) entry which is preliminary data.</text>
</comment>
<dbReference type="RefSeq" id="WP_225970222.1">
    <property type="nucleotide sequence ID" value="NZ_JAFDST010000002.1"/>
</dbReference>
<evidence type="ECO:0000313" key="2">
    <source>
        <dbReference type="Proteomes" id="UP000674416"/>
    </source>
</evidence>
<protein>
    <submittedName>
        <fullName evidence="1">Uncharacterized protein</fullName>
    </submittedName>
</protein>
<accession>A0ABS4CUX3</accession>